<dbReference type="Gene3D" id="2.60.40.1730">
    <property type="entry name" value="tricorn interacting facor f3 domain"/>
    <property type="match status" value="1"/>
</dbReference>
<evidence type="ECO:0000256" key="12">
    <source>
        <dbReference type="ARBA" id="ARBA00031533"/>
    </source>
</evidence>
<evidence type="ECO:0000256" key="13">
    <source>
        <dbReference type="SAM" id="MobiDB-lite"/>
    </source>
</evidence>
<keyword evidence="10" id="KW-0482">Metalloprotease</keyword>
<dbReference type="GO" id="GO:0004177">
    <property type="term" value="F:aminopeptidase activity"/>
    <property type="evidence" value="ECO:0007669"/>
    <property type="project" value="UniProtKB-KW"/>
</dbReference>
<comment type="catalytic activity">
    <reaction evidence="1">
        <text>Release of an N-terminal amino acid, Xaa-|-Yaa- from a peptide, amide or arylamide. Xaa is preferably Ala, but may be most amino acids including Pro (slow action). When a terminal hydrophobic residue is followed by a prolyl residue, the two may be released as an intact Xaa-Pro dipeptide.</text>
        <dbReference type="EC" id="3.4.11.2"/>
    </reaction>
</comment>
<dbReference type="InterPro" id="IPR014782">
    <property type="entry name" value="Peptidase_M1_dom"/>
</dbReference>
<evidence type="ECO:0000313" key="18">
    <source>
        <dbReference type="Proteomes" id="UP001595839"/>
    </source>
</evidence>
<feature type="region of interest" description="Disordered" evidence="13">
    <location>
        <begin position="31"/>
        <end position="51"/>
    </location>
</feature>
<dbReference type="SUPFAM" id="SSF55486">
    <property type="entry name" value="Metalloproteases ('zincins'), catalytic domain"/>
    <property type="match status" value="1"/>
</dbReference>
<evidence type="ECO:0000256" key="14">
    <source>
        <dbReference type="SAM" id="SignalP"/>
    </source>
</evidence>
<proteinExistence type="inferred from homology"/>
<evidence type="ECO:0000313" key="17">
    <source>
        <dbReference type="EMBL" id="MFC4502403.1"/>
    </source>
</evidence>
<feature type="region of interest" description="Disordered" evidence="13">
    <location>
        <begin position="475"/>
        <end position="496"/>
    </location>
</feature>
<comment type="cofactor">
    <cofactor evidence="2">
        <name>Zn(2+)</name>
        <dbReference type="ChEBI" id="CHEBI:29105"/>
    </cofactor>
</comment>
<evidence type="ECO:0000256" key="3">
    <source>
        <dbReference type="ARBA" id="ARBA00010136"/>
    </source>
</evidence>
<dbReference type="RefSeq" id="WP_381175105.1">
    <property type="nucleotide sequence ID" value="NZ_JBHSFK010000015.1"/>
</dbReference>
<dbReference type="Pfam" id="PF01433">
    <property type="entry name" value="Peptidase_M1"/>
    <property type="match status" value="1"/>
</dbReference>
<evidence type="ECO:0000256" key="10">
    <source>
        <dbReference type="ARBA" id="ARBA00023049"/>
    </source>
</evidence>
<evidence type="ECO:0000259" key="16">
    <source>
        <dbReference type="Pfam" id="PF17900"/>
    </source>
</evidence>
<keyword evidence="17" id="KW-0031">Aminopeptidase</keyword>
<dbReference type="InterPro" id="IPR050344">
    <property type="entry name" value="Peptidase_M1_aminopeptidases"/>
</dbReference>
<keyword evidence="14" id="KW-0732">Signal</keyword>
<dbReference type="InterPro" id="IPR045357">
    <property type="entry name" value="Aminopeptidase_N-like_N"/>
</dbReference>
<evidence type="ECO:0000256" key="5">
    <source>
        <dbReference type="ARBA" id="ARBA00015611"/>
    </source>
</evidence>
<dbReference type="EC" id="3.4.11.2" evidence="4"/>
<evidence type="ECO:0000256" key="7">
    <source>
        <dbReference type="ARBA" id="ARBA00022723"/>
    </source>
</evidence>
<keyword evidence="9" id="KW-0862">Zinc</keyword>
<feature type="domain" description="Aminopeptidase N-like N-terminal" evidence="16">
    <location>
        <begin position="56"/>
        <end position="222"/>
    </location>
</feature>
<feature type="compositionally biased region" description="Polar residues" evidence="13">
    <location>
        <begin position="485"/>
        <end position="496"/>
    </location>
</feature>
<organism evidence="17 18">
    <name type="scientific">Streptomyces vulcanius</name>
    <dbReference type="NCBI Taxonomy" id="1441876"/>
    <lineage>
        <taxon>Bacteria</taxon>
        <taxon>Bacillati</taxon>
        <taxon>Actinomycetota</taxon>
        <taxon>Actinomycetes</taxon>
        <taxon>Kitasatosporales</taxon>
        <taxon>Streptomycetaceae</taxon>
        <taxon>Streptomyces</taxon>
    </lineage>
</organism>
<dbReference type="PANTHER" id="PTHR11533:SF297">
    <property type="entry name" value="AMINOPEPTIDASE N"/>
    <property type="match status" value="1"/>
</dbReference>
<evidence type="ECO:0000256" key="4">
    <source>
        <dbReference type="ARBA" id="ARBA00012564"/>
    </source>
</evidence>
<feature type="domain" description="Peptidase M1 membrane alanine aminopeptidase" evidence="15">
    <location>
        <begin position="313"/>
        <end position="452"/>
    </location>
</feature>
<name>A0ABV9ARA1_9ACTN</name>
<evidence type="ECO:0000256" key="1">
    <source>
        <dbReference type="ARBA" id="ARBA00000098"/>
    </source>
</evidence>
<comment type="similarity">
    <text evidence="3">Belongs to the peptidase M1 family.</text>
</comment>
<protein>
    <recommendedName>
        <fullName evidence="5">Aminopeptidase N</fullName>
        <ecNumber evidence="4">3.4.11.2</ecNumber>
    </recommendedName>
    <alternativeName>
        <fullName evidence="11">Alanine aminopeptidase</fullName>
    </alternativeName>
    <alternativeName>
        <fullName evidence="12">Lysyl aminopeptidase</fullName>
    </alternativeName>
</protein>
<keyword evidence="6" id="KW-0645">Protease</keyword>
<dbReference type="SUPFAM" id="SSF63737">
    <property type="entry name" value="Leukotriene A4 hydrolase N-terminal domain"/>
    <property type="match status" value="1"/>
</dbReference>
<feature type="chain" id="PRO_5045259387" description="Aminopeptidase N" evidence="14">
    <location>
        <begin position="32"/>
        <end position="496"/>
    </location>
</feature>
<dbReference type="PANTHER" id="PTHR11533">
    <property type="entry name" value="PROTEASE M1 ZINC METALLOPROTEASE"/>
    <property type="match status" value="1"/>
</dbReference>
<evidence type="ECO:0000256" key="2">
    <source>
        <dbReference type="ARBA" id="ARBA00001947"/>
    </source>
</evidence>
<dbReference type="Gene3D" id="1.10.390.10">
    <property type="entry name" value="Neutral Protease Domain 2"/>
    <property type="match status" value="1"/>
</dbReference>
<keyword evidence="7" id="KW-0479">Metal-binding</keyword>
<dbReference type="InterPro" id="IPR027268">
    <property type="entry name" value="Peptidase_M4/M1_CTD_sf"/>
</dbReference>
<feature type="signal peptide" evidence="14">
    <location>
        <begin position="1"/>
        <end position="31"/>
    </location>
</feature>
<dbReference type="PRINTS" id="PR00756">
    <property type="entry name" value="ALADIPTASE"/>
</dbReference>
<keyword evidence="8 17" id="KW-0378">Hydrolase</keyword>
<dbReference type="Pfam" id="PF17900">
    <property type="entry name" value="Peptidase_M1_N"/>
    <property type="match status" value="1"/>
</dbReference>
<evidence type="ECO:0000256" key="8">
    <source>
        <dbReference type="ARBA" id="ARBA00022801"/>
    </source>
</evidence>
<comment type="caution">
    <text evidence="17">The sequence shown here is derived from an EMBL/GenBank/DDBJ whole genome shotgun (WGS) entry which is preliminary data.</text>
</comment>
<dbReference type="EMBL" id="JBHSFK010000015">
    <property type="protein sequence ID" value="MFC4502403.1"/>
    <property type="molecule type" value="Genomic_DNA"/>
</dbReference>
<dbReference type="Proteomes" id="UP001595839">
    <property type="component" value="Unassembled WGS sequence"/>
</dbReference>
<evidence type="ECO:0000256" key="6">
    <source>
        <dbReference type="ARBA" id="ARBA00022670"/>
    </source>
</evidence>
<evidence type="ECO:0000256" key="9">
    <source>
        <dbReference type="ARBA" id="ARBA00022833"/>
    </source>
</evidence>
<dbReference type="CDD" id="cd09603">
    <property type="entry name" value="M1_APN_like"/>
    <property type="match status" value="1"/>
</dbReference>
<dbReference type="InterPro" id="IPR001930">
    <property type="entry name" value="Peptidase_M1"/>
</dbReference>
<evidence type="ECO:0000256" key="11">
    <source>
        <dbReference type="ARBA" id="ARBA00029811"/>
    </source>
</evidence>
<sequence>MPARWKRRPRTTTLATAVVVGIVLTALPASAAPATPGGAGDPYYPEDGNSGYDVSQYDVRVNYDPARPRHLEGDTTVQALATQDLDRFHLDLEGFQVTSVTVNGTPARAVSRERAHELVITPARPLAKNTPFSVRVRYSGEPVGKGWHTLADGGANVTGEPHAATAWYPANDHPSDKATFRLTATVPTGWTVVGNGRPGDTTTDRDTTTFRWYEDRPMATFLSTVAIDRFTVRTSTLSDGTPVINAYSPEARIEPAKEAQLPEIIDFLASKFGPYPFSSAGAIVITGDDGEGPSALETQSRPTYHNGFFDASVVHENTHQWFGNSVSLSDWRDGCLAECVAQYAVQLWYEKDGYDLDETFYRSMLEESQADPEFWTTKLYDPGQGRELDGALYFKGSMMLHALRRTVGDAAFFGTLQRWQREHRYGNASWPQFEALMGKVSGKNLTGFFDAWAHGTTVPERKYLYPGSLESLDPAAEHGGGTAAARNTSSGSGDHT</sequence>
<gene>
    <name evidence="17" type="ORF">ACFPIH_23215</name>
</gene>
<accession>A0ABV9ARA1</accession>
<reference evidence="18" key="1">
    <citation type="journal article" date="2019" name="Int. J. Syst. Evol. Microbiol.">
        <title>The Global Catalogue of Microorganisms (GCM) 10K type strain sequencing project: providing services to taxonomists for standard genome sequencing and annotation.</title>
        <authorList>
            <consortium name="The Broad Institute Genomics Platform"/>
            <consortium name="The Broad Institute Genome Sequencing Center for Infectious Disease"/>
            <person name="Wu L."/>
            <person name="Ma J."/>
        </authorList>
    </citation>
    <scope>NUCLEOTIDE SEQUENCE [LARGE SCALE GENOMIC DNA]</scope>
    <source>
        <strain evidence="18">CGMCC 4.7177</strain>
    </source>
</reference>
<dbReference type="InterPro" id="IPR042097">
    <property type="entry name" value="Aminopeptidase_N-like_N_sf"/>
</dbReference>
<keyword evidence="18" id="KW-1185">Reference proteome</keyword>
<evidence type="ECO:0000259" key="15">
    <source>
        <dbReference type="Pfam" id="PF01433"/>
    </source>
</evidence>